<evidence type="ECO:0000313" key="1">
    <source>
        <dbReference type="EMBL" id="MDE8603886.1"/>
    </source>
</evidence>
<evidence type="ECO:0000313" key="2">
    <source>
        <dbReference type="Proteomes" id="UP001139522"/>
    </source>
</evidence>
<dbReference type="RefSeq" id="WP_255896378.1">
    <property type="nucleotide sequence ID" value="NZ_JAMZEG020000003.1"/>
</dbReference>
<gene>
    <name evidence="1" type="ORF">M3I01_013365</name>
</gene>
<sequence length="186" mass="20357">MILSLNGKEIQGYNFLVTGEQPLPDEDLSAQTSSTLTAEKGFKSKRLRVNFNIKFTDVGYLKSLMSIVQGVDEQGRRQIYTINNQTATAMGIRQVRFSESVSVKEMGEVQAWAISFVLLEHKSIPEKRESKTLAAEEKAATGTSTNTASVDKQVAAEADNASWFEENVLSPIDSFLGSGEGDVDVV</sequence>
<keyword evidence="2" id="KW-1185">Reference proteome</keyword>
<protein>
    <recommendedName>
        <fullName evidence="3">DNA-binding protein</fullName>
    </recommendedName>
</protein>
<dbReference type="Proteomes" id="UP001139522">
    <property type="component" value="Unassembled WGS sequence"/>
</dbReference>
<reference evidence="1" key="1">
    <citation type="submission" date="2023-01" db="EMBL/GenBank/DDBJ databases">
        <title>Psychroserpens sp. MSW6 and Marinomonas sp. RSW2, isolated from seawater.</title>
        <authorList>
            <person name="Kristyanto S."/>
            <person name="Jung J."/>
            <person name="Kim J.M."/>
            <person name="Jeon C.O."/>
        </authorList>
    </citation>
    <scope>NUCLEOTIDE SEQUENCE</scope>
    <source>
        <strain evidence="1">RSW2</strain>
    </source>
</reference>
<comment type="caution">
    <text evidence="1">The sequence shown here is derived from an EMBL/GenBank/DDBJ whole genome shotgun (WGS) entry which is preliminary data.</text>
</comment>
<accession>A0ABT5WJQ3</accession>
<dbReference type="EMBL" id="JAMZEG020000003">
    <property type="protein sequence ID" value="MDE8603886.1"/>
    <property type="molecule type" value="Genomic_DNA"/>
</dbReference>
<evidence type="ECO:0008006" key="3">
    <source>
        <dbReference type="Google" id="ProtNLM"/>
    </source>
</evidence>
<organism evidence="1 2">
    <name type="scientific">Marinomonas maritima</name>
    <dbReference type="NCBI Taxonomy" id="2940935"/>
    <lineage>
        <taxon>Bacteria</taxon>
        <taxon>Pseudomonadati</taxon>
        <taxon>Pseudomonadota</taxon>
        <taxon>Gammaproteobacteria</taxon>
        <taxon>Oceanospirillales</taxon>
        <taxon>Oceanospirillaceae</taxon>
        <taxon>Marinomonas</taxon>
    </lineage>
</organism>
<name>A0ABT5WJQ3_9GAMM</name>
<proteinExistence type="predicted"/>
<dbReference type="Pfam" id="PF25759">
    <property type="entry name" value="HP1_ORF34"/>
    <property type="match status" value="1"/>
</dbReference>
<dbReference type="InterPro" id="IPR057869">
    <property type="entry name" value="HP1_YO34"/>
</dbReference>